<gene>
    <name evidence="1" type="ORF">CE91St3_33290</name>
</gene>
<evidence type="ECO:0000313" key="2">
    <source>
        <dbReference type="Proteomes" id="UP001055114"/>
    </source>
</evidence>
<dbReference type="Proteomes" id="UP001055114">
    <property type="component" value="Unassembled WGS sequence"/>
</dbReference>
<dbReference type="AlphaFoldDB" id="A0AA37K8X1"/>
<proteinExistence type="predicted"/>
<evidence type="ECO:0000313" key="1">
    <source>
        <dbReference type="EMBL" id="GKH73466.1"/>
    </source>
</evidence>
<protein>
    <submittedName>
        <fullName evidence="1">Uncharacterized protein</fullName>
    </submittedName>
</protein>
<name>A0AA37K8X1_9BACT</name>
<sequence>MSRSIKEYTVRMESIRRLLTNKSDEITPITLNPDLDAGNSLPAVKYPSINAASTKASWKNARDAR</sequence>
<organism evidence="1 2">
    <name type="scientific">Parabacteroides merdae</name>
    <dbReference type="NCBI Taxonomy" id="46503"/>
    <lineage>
        <taxon>Bacteria</taxon>
        <taxon>Pseudomonadati</taxon>
        <taxon>Bacteroidota</taxon>
        <taxon>Bacteroidia</taxon>
        <taxon>Bacteroidales</taxon>
        <taxon>Tannerellaceae</taxon>
        <taxon>Parabacteroides</taxon>
    </lineage>
</organism>
<accession>A0AA37K8X1</accession>
<reference evidence="1" key="1">
    <citation type="submission" date="2022-01" db="EMBL/GenBank/DDBJ databases">
        <title>Novel bile acid biosynthetic pathways are enriched in the microbiome of centenarians.</title>
        <authorList>
            <person name="Sato Y."/>
            <person name="Atarashi K."/>
            <person name="Plichta R.D."/>
            <person name="Arai Y."/>
            <person name="Sasajima S."/>
            <person name="Kearney M.S."/>
            <person name="Suda W."/>
            <person name="Takeshita K."/>
            <person name="Sasaki T."/>
            <person name="Okamoto S."/>
            <person name="Skelly N.A."/>
            <person name="Okamura Y."/>
            <person name="Vlamakis H."/>
            <person name="Li Y."/>
            <person name="Tanoue T."/>
            <person name="Takei H."/>
            <person name="Nittono H."/>
            <person name="Narushima S."/>
            <person name="Irie J."/>
            <person name="Itoh H."/>
            <person name="Moriya K."/>
            <person name="Sugiura Y."/>
            <person name="Suematsu M."/>
            <person name="Moritoki N."/>
            <person name="Shibata S."/>
            <person name="Littman R.D."/>
            <person name="Fischbach A.M."/>
            <person name="Uwamino Y."/>
            <person name="Inoue T."/>
            <person name="Honda A."/>
            <person name="Hattori M."/>
            <person name="Murai T."/>
            <person name="Xavier J.R."/>
            <person name="Hirose N."/>
            <person name="Honda K."/>
        </authorList>
    </citation>
    <scope>NUCLEOTIDE SEQUENCE</scope>
    <source>
        <strain evidence="1">CE91-St3</strain>
    </source>
</reference>
<dbReference type="EMBL" id="BQNZ01000003">
    <property type="protein sequence ID" value="GKH73466.1"/>
    <property type="molecule type" value="Genomic_DNA"/>
</dbReference>
<comment type="caution">
    <text evidence="1">The sequence shown here is derived from an EMBL/GenBank/DDBJ whole genome shotgun (WGS) entry which is preliminary data.</text>
</comment>